<name>A7NQ40_ROSCS</name>
<dbReference type="eggNOG" id="COG1215">
    <property type="taxonomic scope" value="Bacteria"/>
</dbReference>
<dbReference type="Pfam" id="PF00535">
    <property type="entry name" value="Glycos_transf_2"/>
    <property type="match status" value="1"/>
</dbReference>
<dbReference type="PANTHER" id="PTHR12526">
    <property type="entry name" value="GLYCOSYLTRANSFERASE"/>
    <property type="match status" value="1"/>
</dbReference>
<dbReference type="InterPro" id="IPR028098">
    <property type="entry name" value="Glyco_trans_4-like_N"/>
</dbReference>
<evidence type="ECO:0000259" key="2">
    <source>
        <dbReference type="Pfam" id="PF00535"/>
    </source>
</evidence>
<feature type="domain" description="Glycosyltransferase subfamily 4-like N-terminal" evidence="3">
    <location>
        <begin position="307"/>
        <end position="464"/>
    </location>
</feature>
<dbReference type="OrthoDB" id="137883at2"/>
<gene>
    <name evidence="4" type="ordered locus">Rcas_3637</name>
</gene>
<protein>
    <submittedName>
        <fullName evidence="4">Glycosyl transferase group 1</fullName>
    </submittedName>
</protein>
<dbReference type="SUPFAM" id="SSF53756">
    <property type="entry name" value="UDP-Glycosyltransferase/glycogen phosphorylase"/>
    <property type="match status" value="1"/>
</dbReference>
<dbReference type="SUPFAM" id="SSF53448">
    <property type="entry name" value="Nucleotide-diphospho-sugar transferases"/>
    <property type="match status" value="1"/>
</dbReference>
<dbReference type="HOGENOM" id="CLU_010422_0_0_0"/>
<dbReference type="CAZy" id="GT2">
    <property type="family name" value="Glycosyltransferase Family 2"/>
</dbReference>
<keyword evidence="4" id="KW-0808">Transferase</keyword>
<dbReference type="CAZy" id="GT4">
    <property type="family name" value="Glycosyltransferase Family 4"/>
</dbReference>
<dbReference type="PANTHER" id="PTHR12526:SF630">
    <property type="entry name" value="GLYCOSYLTRANSFERASE"/>
    <property type="match status" value="1"/>
</dbReference>
<accession>A7NQ40</accession>
<dbReference type="RefSeq" id="WP_012122109.1">
    <property type="nucleotide sequence ID" value="NC_009767.1"/>
</dbReference>
<dbReference type="eggNOG" id="COG0438">
    <property type="taxonomic scope" value="Bacteria"/>
</dbReference>
<dbReference type="Pfam" id="PF13439">
    <property type="entry name" value="Glyco_transf_4"/>
    <property type="match status" value="1"/>
</dbReference>
<dbReference type="EMBL" id="CP000804">
    <property type="protein sequence ID" value="ABU59686.1"/>
    <property type="molecule type" value="Genomic_DNA"/>
</dbReference>
<evidence type="ECO:0000313" key="4">
    <source>
        <dbReference type="EMBL" id="ABU59686.1"/>
    </source>
</evidence>
<dbReference type="Proteomes" id="UP000000263">
    <property type="component" value="Chromosome"/>
</dbReference>
<sequence length="756" mass="85013">MPLPPFPLSPSLPAYGYAPVDPAATPVVSIVTPCYNSGAIFLDTARSVLRQSLQQWEWIIVNDGSDDAATLRVLALLRAVNDPRIRVVDRSRCGLSAARNAGVAVSRAPLLFFLDSDDLLAPTALEQCAWALASRPQSAAVATRCATFGAAQQETRRGFATRHMFPHDNPLTVSVLLRRSAFDRVGGFDERFRDGLEDYEFWVRLAAAGLWGHDIAEALVWLRRKAPETYRGYRWTFREDRGAMARMRNDLRTRYPQVFRDGPPRVSGEPSPILQPHALIDPEPPFANRLQPVGARRVLMLAPWVEIGGADRFTIDLAAGLRARGCRVSVCLSRPSANPWLNELRGAADEVFNLPTFLAPADYPRFLRYLIESRSITTVVVQNDLFAYRLLPFLRAWCPDVPIVDFLHIEQEHYHGGVPRAALEYDPVIDLHITSSHHLRQWMIERSADPVRVDVCYINVDTQRWQPDPAARARVRAELGAPPDVPVILFVGRLAPQKRPRLVAEIARALMEQDVPGMFLVIGDGPDMGWMRRFVQRHRLERRVRLLGSAPSAQVREIMAAADILLLPSEHEGIAFVLFEAMAMGLAPVAADVGGQRELVTPDCGVLVPLAGDQVAQYVEALQRLIADPQRRAAMGQSARARVVAHFDQQQMIDRMLELFEQAATLARDAPRPSVDRGLGLATASLAIEYFQFREALLRLAPVRWARAARWSSAWETVRRIAEVRTLLDRLDRRIYVLRREVMWRIKRALGKEYNQ</sequence>
<dbReference type="KEGG" id="rca:Rcas_3637"/>
<proteinExistence type="predicted"/>
<dbReference type="CDD" id="cd00761">
    <property type="entry name" value="Glyco_tranf_GTA_type"/>
    <property type="match status" value="1"/>
</dbReference>
<dbReference type="InterPro" id="IPR001173">
    <property type="entry name" value="Glyco_trans_2-like"/>
</dbReference>
<evidence type="ECO:0000313" key="5">
    <source>
        <dbReference type="Proteomes" id="UP000000263"/>
    </source>
</evidence>
<dbReference type="InterPro" id="IPR029044">
    <property type="entry name" value="Nucleotide-diphossugar_trans"/>
</dbReference>
<evidence type="ECO:0000259" key="3">
    <source>
        <dbReference type="Pfam" id="PF13439"/>
    </source>
</evidence>
<dbReference type="STRING" id="383372.Rcas_3637"/>
<evidence type="ECO:0000259" key="1">
    <source>
        <dbReference type="Pfam" id="PF00534"/>
    </source>
</evidence>
<dbReference type="CDD" id="cd03801">
    <property type="entry name" value="GT4_PimA-like"/>
    <property type="match status" value="1"/>
</dbReference>
<dbReference type="Gene3D" id="3.40.50.2000">
    <property type="entry name" value="Glycogen Phosphorylase B"/>
    <property type="match status" value="2"/>
</dbReference>
<reference evidence="4 5" key="1">
    <citation type="submission" date="2007-08" db="EMBL/GenBank/DDBJ databases">
        <title>Complete sequence of Roseiflexus castenholzii DSM 13941.</title>
        <authorList>
            <consortium name="US DOE Joint Genome Institute"/>
            <person name="Copeland A."/>
            <person name="Lucas S."/>
            <person name="Lapidus A."/>
            <person name="Barry K."/>
            <person name="Glavina del Rio T."/>
            <person name="Dalin E."/>
            <person name="Tice H."/>
            <person name="Pitluck S."/>
            <person name="Thompson L.S."/>
            <person name="Brettin T."/>
            <person name="Bruce D."/>
            <person name="Detter J.C."/>
            <person name="Han C."/>
            <person name="Tapia R."/>
            <person name="Schmutz J."/>
            <person name="Larimer F."/>
            <person name="Land M."/>
            <person name="Hauser L."/>
            <person name="Kyrpides N."/>
            <person name="Mikhailova N."/>
            <person name="Bryant D.A."/>
            <person name="Hanada S."/>
            <person name="Tsukatani Y."/>
            <person name="Richardson P."/>
        </authorList>
    </citation>
    <scope>NUCLEOTIDE SEQUENCE [LARGE SCALE GENOMIC DNA]</scope>
    <source>
        <strain evidence="5">DSM 13941 / HLO8</strain>
    </source>
</reference>
<organism evidence="4 5">
    <name type="scientific">Roseiflexus castenholzii (strain DSM 13941 / HLO8)</name>
    <dbReference type="NCBI Taxonomy" id="383372"/>
    <lineage>
        <taxon>Bacteria</taxon>
        <taxon>Bacillati</taxon>
        <taxon>Chloroflexota</taxon>
        <taxon>Chloroflexia</taxon>
        <taxon>Chloroflexales</taxon>
        <taxon>Roseiflexineae</taxon>
        <taxon>Roseiflexaceae</taxon>
        <taxon>Roseiflexus</taxon>
    </lineage>
</organism>
<dbReference type="Gene3D" id="3.90.550.10">
    <property type="entry name" value="Spore Coat Polysaccharide Biosynthesis Protein SpsA, Chain A"/>
    <property type="match status" value="1"/>
</dbReference>
<dbReference type="InterPro" id="IPR001296">
    <property type="entry name" value="Glyco_trans_1"/>
</dbReference>
<keyword evidence="5" id="KW-1185">Reference proteome</keyword>
<dbReference type="GO" id="GO:0016757">
    <property type="term" value="F:glycosyltransferase activity"/>
    <property type="evidence" value="ECO:0007669"/>
    <property type="project" value="InterPro"/>
</dbReference>
<feature type="domain" description="Glycosyl transferase family 1" evidence="1">
    <location>
        <begin position="474"/>
        <end position="641"/>
    </location>
</feature>
<dbReference type="Pfam" id="PF00534">
    <property type="entry name" value="Glycos_transf_1"/>
    <property type="match status" value="1"/>
</dbReference>
<dbReference type="AlphaFoldDB" id="A7NQ40"/>
<feature type="domain" description="Glycosyltransferase 2-like" evidence="2">
    <location>
        <begin position="29"/>
        <end position="160"/>
    </location>
</feature>